<keyword evidence="4" id="KW-0800">Toxin</keyword>
<dbReference type="InterPro" id="IPR011049">
    <property type="entry name" value="Serralysin-like_metalloprot_C"/>
</dbReference>
<evidence type="ECO:0000256" key="2">
    <source>
        <dbReference type="ARBA" id="ARBA00004613"/>
    </source>
</evidence>
<feature type="compositionally biased region" description="Gly residues" evidence="8">
    <location>
        <begin position="776"/>
        <end position="789"/>
    </location>
</feature>
<evidence type="ECO:0000256" key="4">
    <source>
        <dbReference type="ARBA" id="ARBA00022656"/>
    </source>
</evidence>
<keyword evidence="5" id="KW-0677">Repeat</keyword>
<dbReference type="SUPFAM" id="SSF51120">
    <property type="entry name" value="beta-Roll"/>
    <property type="match status" value="5"/>
</dbReference>
<dbReference type="InterPro" id="IPR018511">
    <property type="entry name" value="Hemolysin-typ_Ca-bd_CS"/>
</dbReference>
<dbReference type="InterPro" id="IPR050557">
    <property type="entry name" value="RTX_toxin/Mannuronan_C5-epim"/>
</dbReference>
<evidence type="ECO:0000256" key="5">
    <source>
        <dbReference type="ARBA" id="ARBA00022737"/>
    </source>
</evidence>
<dbReference type="RefSeq" id="WP_406648074.1">
    <property type="nucleotide sequence ID" value="NZ_CP123584.1"/>
</dbReference>
<evidence type="ECO:0000313" key="10">
    <source>
        <dbReference type="Proteomes" id="UP001623232"/>
    </source>
</evidence>
<protein>
    <submittedName>
        <fullName evidence="9">Calcium-binding protein</fullName>
    </submittedName>
</protein>
<proteinExistence type="predicted"/>
<evidence type="ECO:0000313" key="9">
    <source>
        <dbReference type="EMBL" id="WZK89669.1"/>
    </source>
</evidence>
<dbReference type="PANTHER" id="PTHR38340">
    <property type="entry name" value="S-LAYER PROTEIN"/>
    <property type="match status" value="1"/>
</dbReference>
<dbReference type="Pfam" id="PF00353">
    <property type="entry name" value="HemolysinCabind"/>
    <property type="match status" value="8"/>
</dbReference>
<accession>A0ABZ2XXV9</accession>
<comment type="subcellular location">
    <subcellularLocation>
        <location evidence="1">Membrane</location>
    </subcellularLocation>
    <subcellularLocation>
        <location evidence="2">Secreted</location>
    </subcellularLocation>
</comment>
<dbReference type="PRINTS" id="PR00313">
    <property type="entry name" value="CABNDNGRPT"/>
</dbReference>
<keyword evidence="3" id="KW-0964">Secreted</keyword>
<keyword evidence="10" id="KW-1185">Reference proteome</keyword>
<reference evidence="9 10" key="1">
    <citation type="submission" date="2023-04" db="EMBL/GenBank/DDBJ databases">
        <title>Complete genome sequence of Alisedimentitalea scapharcae.</title>
        <authorList>
            <person name="Rong J.-C."/>
            <person name="Yi M.-L."/>
            <person name="Zhao Q."/>
        </authorList>
    </citation>
    <scope>NUCLEOTIDE SEQUENCE [LARGE SCALE GENOMIC DNA]</scope>
    <source>
        <strain evidence="9 10">KCTC 42119</strain>
    </source>
</reference>
<dbReference type="Proteomes" id="UP001623232">
    <property type="component" value="Chromosome"/>
</dbReference>
<gene>
    <name evidence="9" type="ORF">QEZ52_03710</name>
</gene>
<evidence type="ECO:0000256" key="7">
    <source>
        <dbReference type="ARBA" id="ARBA00023136"/>
    </source>
</evidence>
<feature type="region of interest" description="Disordered" evidence="8">
    <location>
        <begin position="741"/>
        <end position="844"/>
    </location>
</feature>
<dbReference type="PRINTS" id="PR01488">
    <property type="entry name" value="RTXTOXINA"/>
</dbReference>
<keyword evidence="6" id="KW-0843">Virulence</keyword>
<name>A0ABZ2XXV9_9RHOB</name>
<evidence type="ECO:0000256" key="6">
    <source>
        <dbReference type="ARBA" id="ARBA00023026"/>
    </source>
</evidence>
<dbReference type="PROSITE" id="PS00330">
    <property type="entry name" value="HEMOLYSIN_CALCIUM"/>
    <property type="match status" value="8"/>
</dbReference>
<dbReference type="InterPro" id="IPR003995">
    <property type="entry name" value="RTX_toxin_determinant-A"/>
</dbReference>
<dbReference type="EMBL" id="CP123584">
    <property type="protein sequence ID" value="WZK89669.1"/>
    <property type="molecule type" value="Genomic_DNA"/>
</dbReference>
<dbReference type="PANTHER" id="PTHR38340:SF1">
    <property type="entry name" value="S-LAYER PROTEIN"/>
    <property type="match status" value="1"/>
</dbReference>
<dbReference type="InterPro" id="IPR001343">
    <property type="entry name" value="Hemolysn_Ca-bd"/>
</dbReference>
<organism evidence="9 10">
    <name type="scientific">Aliisedimentitalea scapharcae</name>
    <dbReference type="NCBI Taxonomy" id="1524259"/>
    <lineage>
        <taxon>Bacteria</taxon>
        <taxon>Pseudomonadati</taxon>
        <taxon>Pseudomonadota</taxon>
        <taxon>Alphaproteobacteria</taxon>
        <taxon>Rhodobacterales</taxon>
        <taxon>Roseobacteraceae</taxon>
        <taxon>Aliisedimentitalea</taxon>
    </lineage>
</organism>
<evidence type="ECO:0000256" key="1">
    <source>
        <dbReference type="ARBA" id="ARBA00004370"/>
    </source>
</evidence>
<evidence type="ECO:0000256" key="3">
    <source>
        <dbReference type="ARBA" id="ARBA00022525"/>
    </source>
</evidence>
<dbReference type="Gene3D" id="2.150.10.10">
    <property type="entry name" value="Serralysin-like metalloprotease, C-terminal"/>
    <property type="match status" value="5"/>
</dbReference>
<sequence length="1074" mass="112200">METELRHVSLTEDGALDGTQSLASWSGYIPELRLTALNDGGLALVYSGEPKDWIAPASPGGYTLASIPDPDSLLQRFDADGNPVGSPSVWTNPGVADLYRDIGLGRGGVEVSEVLSIFERPDGTALVIVAEPFGAESRSYGLEPPAHIYSYILQADGTLGARQTLFDNPLSDPNPSSVWDQDGEIQQWQIVTLGDGTSAFLSVRGFVVGETPDGSLDYHASIMMQGIDANGALTGEARELVRFDASYASFVQLLDVELNADGALVLVTSSVRSGFDKHVVPDDGTEVVSINLVDKAEDPLAGLFYERTAIAEIRPDGGVVLLRGGQLEDTGGPQEDVIYLSTYAADGQSEGPGIRLGDKRNINWRELNVTADGLITAVWDNAGEPGDPYVGRLIDGAAFHVLSPRILTDDADLETLDSPGFVDGAAGDDTLTGSDGDDRLIGGTGNDMLSGGLGHDLFLAGAGDDTIHGSDGTDVAFWAGNWADYTAVLVAETEVPEHLRDMGPVYAITGRNSRTGDGQDLILGIEELVFDNRRMTLDELVTETLRETGAFDDVIEGVPGENETLDGGIGNDTLRGLDGDDSLVGGEDIDLLEGGSGDDTLVGGDGVDVLDGGEGTDTAVFSGNWRDYDFALTGIPERFSSIPEIPMSLEREGQAIVVTARDDALGDDQTDFLYNIEDLVFADRSDSAYQILLEAGTFNLYLNGTPGADTITGGIGNDQIDGDAGNDLIFGGPGNDYLNGSYSDDSIEGGRGNDTLEGDFGNDTLDGGPGDDELQSGGGEGDVLRGGDGNDSLNGWYGPTTQEGGAGDDRLWGGNADDVLYGQSGVDTIDGNEGNDFADGGDGDDYVRGQEGSDYLFGRAGNDTINGGQGSDTINGGVGDDLIIGGSDMAEFDLADMILAGDGDDHVLAGAGNDHVFGQDGNDRILGGLGADTLVGQQGNDTLSGGALSDLVFGGDGDDYLNGGFGHDRLNGGSGADRFFHVGVPGHGSDWIQDYSSDDGDILLWGGGAAARGDFQVNFAHTANGVGERAGEDLQQEAFAIYRPTGQIIWALVDGQGQDEINLRIAGETFDLLV</sequence>
<keyword evidence="7" id="KW-0472">Membrane</keyword>
<evidence type="ECO:0000256" key="8">
    <source>
        <dbReference type="SAM" id="MobiDB-lite"/>
    </source>
</evidence>